<evidence type="ECO:0000313" key="3">
    <source>
        <dbReference type="Proteomes" id="UP001054945"/>
    </source>
</evidence>
<sequence>MQLSRLGERESLKGERRNEEGESSFFKREKSEQDFQIEFRFDGHSRNRFSTIAEDKGVFGVINRIIFPTMSHYASLFNCDEERISSETACNLLQMVIFAKDGTDFSVGVSLKSNIFLFLKEINRNGMFLSIKTPSNNSV</sequence>
<name>A0AAV4RBS3_CAEEX</name>
<gene>
    <name evidence="2" type="ORF">CEXT_62091</name>
</gene>
<dbReference type="EMBL" id="BPLR01007574">
    <property type="protein sequence ID" value="GIY18054.1"/>
    <property type="molecule type" value="Genomic_DNA"/>
</dbReference>
<evidence type="ECO:0000313" key="2">
    <source>
        <dbReference type="EMBL" id="GIY18054.1"/>
    </source>
</evidence>
<organism evidence="2 3">
    <name type="scientific">Caerostris extrusa</name>
    <name type="common">Bark spider</name>
    <name type="synonym">Caerostris bankana</name>
    <dbReference type="NCBI Taxonomy" id="172846"/>
    <lineage>
        <taxon>Eukaryota</taxon>
        <taxon>Metazoa</taxon>
        <taxon>Ecdysozoa</taxon>
        <taxon>Arthropoda</taxon>
        <taxon>Chelicerata</taxon>
        <taxon>Arachnida</taxon>
        <taxon>Araneae</taxon>
        <taxon>Araneomorphae</taxon>
        <taxon>Entelegynae</taxon>
        <taxon>Araneoidea</taxon>
        <taxon>Araneidae</taxon>
        <taxon>Caerostris</taxon>
    </lineage>
</organism>
<proteinExistence type="predicted"/>
<comment type="caution">
    <text evidence="2">The sequence shown here is derived from an EMBL/GenBank/DDBJ whole genome shotgun (WGS) entry which is preliminary data.</text>
</comment>
<dbReference type="Proteomes" id="UP001054945">
    <property type="component" value="Unassembled WGS sequence"/>
</dbReference>
<accession>A0AAV4RBS3</accession>
<reference evidence="2 3" key="1">
    <citation type="submission" date="2021-06" db="EMBL/GenBank/DDBJ databases">
        <title>Caerostris extrusa draft genome.</title>
        <authorList>
            <person name="Kono N."/>
            <person name="Arakawa K."/>
        </authorList>
    </citation>
    <scope>NUCLEOTIDE SEQUENCE [LARGE SCALE GENOMIC DNA]</scope>
</reference>
<dbReference type="AlphaFoldDB" id="A0AAV4RBS3"/>
<protein>
    <submittedName>
        <fullName evidence="2">Uncharacterized protein</fullName>
    </submittedName>
</protein>
<feature type="region of interest" description="Disordered" evidence="1">
    <location>
        <begin position="1"/>
        <end position="25"/>
    </location>
</feature>
<evidence type="ECO:0000256" key="1">
    <source>
        <dbReference type="SAM" id="MobiDB-lite"/>
    </source>
</evidence>
<keyword evidence="3" id="KW-1185">Reference proteome</keyword>